<dbReference type="InterPro" id="IPR011257">
    <property type="entry name" value="DNA_glycosylase"/>
</dbReference>
<name>A0A5B9QDV7_9BACT</name>
<dbReference type="GO" id="GO:0006281">
    <property type="term" value="P:DNA repair"/>
    <property type="evidence" value="ECO:0007669"/>
    <property type="project" value="InterPro"/>
</dbReference>
<dbReference type="KEGG" id="bgok:Pr1d_44340"/>
<dbReference type="Gene3D" id="1.10.340.30">
    <property type="entry name" value="Hypothetical protein, domain 2"/>
    <property type="match status" value="1"/>
</dbReference>
<proteinExistence type="predicted"/>
<dbReference type="Gene3D" id="1.10.1670.10">
    <property type="entry name" value="Helix-hairpin-Helix base-excision DNA repair enzymes (C-terminal)"/>
    <property type="match status" value="1"/>
</dbReference>
<reference evidence="2 3" key="1">
    <citation type="submission" date="2019-08" db="EMBL/GenBank/DDBJ databases">
        <title>Deep-cultivation of Planctomycetes and their phenomic and genomic characterization uncovers novel biology.</title>
        <authorList>
            <person name="Wiegand S."/>
            <person name="Jogler M."/>
            <person name="Boedeker C."/>
            <person name="Pinto D."/>
            <person name="Vollmers J."/>
            <person name="Rivas-Marin E."/>
            <person name="Kohn T."/>
            <person name="Peeters S.H."/>
            <person name="Heuer A."/>
            <person name="Rast P."/>
            <person name="Oberbeckmann S."/>
            <person name="Bunk B."/>
            <person name="Jeske O."/>
            <person name="Meyerdierks A."/>
            <person name="Storesund J.E."/>
            <person name="Kallscheuer N."/>
            <person name="Luecker S."/>
            <person name="Lage O.M."/>
            <person name="Pohl T."/>
            <person name="Merkel B.J."/>
            <person name="Hornburger P."/>
            <person name="Mueller R.-W."/>
            <person name="Bruemmer F."/>
            <person name="Labrenz M."/>
            <person name="Spormann A.M."/>
            <person name="Op den Camp H."/>
            <person name="Overmann J."/>
            <person name="Amann R."/>
            <person name="Jetten M.S.M."/>
            <person name="Mascher T."/>
            <person name="Medema M.H."/>
            <person name="Devos D.P."/>
            <person name="Kaster A.-K."/>
            <person name="Ovreas L."/>
            <person name="Rohde M."/>
            <person name="Galperin M.Y."/>
            <person name="Jogler C."/>
        </authorList>
    </citation>
    <scope>NUCLEOTIDE SEQUENCE [LARGE SCALE GENOMIC DNA]</scope>
    <source>
        <strain evidence="2 3">Pr1d</strain>
    </source>
</reference>
<dbReference type="GO" id="GO:0003824">
    <property type="term" value="F:catalytic activity"/>
    <property type="evidence" value="ECO:0007669"/>
    <property type="project" value="InterPro"/>
</dbReference>
<keyword evidence="3" id="KW-1185">Reference proteome</keyword>
<dbReference type="AlphaFoldDB" id="A0A5B9QDV7"/>
<sequence length="303" mass="33680">MASNNRAAQINKVLKVVKKTYKPVEPVADRTVLEHLVFACCLENSLHEDAEKVFAALKNDYFDWNEVRVSSVRELSELVKPLNDAEEAATRLKRVLQSVFETLYSYDLEPLKKQNIGQSIKQLENFHGTTPFTVSYVTQNGLGGHSIPINQGLLEAMHVVEVISDAEAAKRSVPGLERAIPKTKGTEVGTLLHQLGVELHRSPYGPTIRKILLEIDPSCKDRLPKRQTKKAEAANEKKSAGNSKDERKKKSSSKEPAAEPVKKKKSSKKASIAKKAAPKKKKKTAGRVAKKTSNKKLTKKKPR</sequence>
<accession>A0A5B9QDV7</accession>
<feature type="compositionally biased region" description="Basic and acidic residues" evidence="1">
    <location>
        <begin position="222"/>
        <end position="261"/>
    </location>
</feature>
<feature type="compositionally biased region" description="Basic residues" evidence="1">
    <location>
        <begin position="262"/>
        <end position="303"/>
    </location>
</feature>
<protein>
    <recommendedName>
        <fullName evidence="4">Endonuclease III</fullName>
    </recommendedName>
</protein>
<evidence type="ECO:0000256" key="1">
    <source>
        <dbReference type="SAM" id="MobiDB-lite"/>
    </source>
</evidence>
<dbReference type="RefSeq" id="WP_148075370.1">
    <property type="nucleotide sequence ID" value="NZ_CP042913.1"/>
</dbReference>
<organism evidence="2 3">
    <name type="scientific">Bythopirellula goksoeyrii</name>
    <dbReference type="NCBI Taxonomy" id="1400387"/>
    <lineage>
        <taxon>Bacteria</taxon>
        <taxon>Pseudomonadati</taxon>
        <taxon>Planctomycetota</taxon>
        <taxon>Planctomycetia</taxon>
        <taxon>Pirellulales</taxon>
        <taxon>Lacipirellulaceae</taxon>
        <taxon>Bythopirellula</taxon>
    </lineage>
</organism>
<dbReference type="InterPro" id="IPR023170">
    <property type="entry name" value="HhH_base_excis_C"/>
</dbReference>
<dbReference type="SUPFAM" id="SSF48150">
    <property type="entry name" value="DNA-glycosylase"/>
    <property type="match status" value="1"/>
</dbReference>
<evidence type="ECO:0000313" key="3">
    <source>
        <dbReference type="Proteomes" id="UP000323917"/>
    </source>
</evidence>
<evidence type="ECO:0008006" key="4">
    <source>
        <dbReference type="Google" id="ProtNLM"/>
    </source>
</evidence>
<dbReference type="OrthoDB" id="268440at2"/>
<evidence type="ECO:0000313" key="2">
    <source>
        <dbReference type="EMBL" id="QEG37094.1"/>
    </source>
</evidence>
<feature type="region of interest" description="Disordered" evidence="1">
    <location>
        <begin position="222"/>
        <end position="303"/>
    </location>
</feature>
<dbReference type="EMBL" id="CP042913">
    <property type="protein sequence ID" value="QEG37094.1"/>
    <property type="molecule type" value="Genomic_DNA"/>
</dbReference>
<gene>
    <name evidence="2" type="ORF">Pr1d_44340</name>
</gene>
<dbReference type="Proteomes" id="UP000323917">
    <property type="component" value="Chromosome"/>
</dbReference>